<dbReference type="EMBL" id="LFMY01000011">
    <property type="protein sequence ID" value="OKL57814.1"/>
    <property type="molecule type" value="Genomic_DNA"/>
</dbReference>
<organism evidence="2 3">
    <name type="scientific">Talaromyces atroroseus</name>
    <dbReference type="NCBI Taxonomy" id="1441469"/>
    <lineage>
        <taxon>Eukaryota</taxon>
        <taxon>Fungi</taxon>
        <taxon>Dikarya</taxon>
        <taxon>Ascomycota</taxon>
        <taxon>Pezizomycotina</taxon>
        <taxon>Eurotiomycetes</taxon>
        <taxon>Eurotiomycetidae</taxon>
        <taxon>Eurotiales</taxon>
        <taxon>Trichocomaceae</taxon>
        <taxon>Talaromyces</taxon>
        <taxon>Talaromyces sect. Trachyspermi</taxon>
    </lineage>
</organism>
<name>A0A225AHX1_TALAT</name>
<feature type="compositionally biased region" description="Low complexity" evidence="1">
    <location>
        <begin position="44"/>
        <end position="58"/>
    </location>
</feature>
<feature type="region of interest" description="Disordered" evidence="1">
    <location>
        <begin position="1"/>
        <end position="104"/>
    </location>
</feature>
<dbReference type="Proteomes" id="UP000214365">
    <property type="component" value="Unassembled WGS sequence"/>
</dbReference>
<dbReference type="AlphaFoldDB" id="A0A225AHX1"/>
<keyword evidence="3" id="KW-1185">Reference proteome</keyword>
<dbReference type="OrthoDB" id="4226213at2759"/>
<gene>
    <name evidence="2" type="ORF">UA08_06960</name>
</gene>
<evidence type="ECO:0000256" key="1">
    <source>
        <dbReference type="SAM" id="MobiDB-lite"/>
    </source>
</evidence>
<protein>
    <submittedName>
        <fullName evidence="2">Uncharacterized protein</fullName>
    </submittedName>
</protein>
<comment type="caution">
    <text evidence="2">The sequence shown here is derived from an EMBL/GenBank/DDBJ whole genome shotgun (WGS) entry which is preliminary data.</text>
</comment>
<feature type="compositionally biased region" description="Polar residues" evidence="1">
    <location>
        <begin position="1"/>
        <end position="14"/>
    </location>
</feature>
<evidence type="ECO:0000313" key="3">
    <source>
        <dbReference type="Proteomes" id="UP000214365"/>
    </source>
</evidence>
<evidence type="ECO:0000313" key="2">
    <source>
        <dbReference type="EMBL" id="OKL57814.1"/>
    </source>
</evidence>
<feature type="compositionally biased region" description="Basic residues" evidence="1">
    <location>
        <begin position="59"/>
        <end position="72"/>
    </location>
</feature>
<reference evidence="2 3" key="1">
    <citation type="submission" date="2015-06" db="EMBL/GenBank/DDBJ databases">
        <title>Talaromyces atroroseus IBT 11181 draft genome.</title>
        <authorList>
            <person name="Rasmussen K.B."/>
            <person name="Rasmussen S."/>
            <person name="Petersen B."/>
            <person name="Sicheritz-Ponten T."/>
            <person name="Mortensen U.H."/>
            <person name="Thrane U."/>
        </authorList>
    </citation>
    <scope>NUCLEOTIDE SEQUENCE [LARGE SCALE GENOMIC DNA]</scope>
    <source>
        <strain evidence="2 3">IBT 11181</strain>
    </source>
</reference>
<sequence length="166" mass="18697">MARFQKQFNSQRSYNPYRARRLRNNRQPLQDIDRNIVMGGMETAAPSPAGQGQAQAHPGKGRRNRNRNRNRNRIGQNGQISKHGLPTMTGLNRQNFRGKPKWTPKQQDIVMREAPALMDWSQQVTYVNVDGIQTPIDGNGDVVMGEAPSLTVCLLAELVEVMNLCS</sequence>
<proteinExistence type="predicted"/>
<dbReference type="GeneID" id="31006716"/>
<dbReference type="RefSeq" id="XP_020117935.1">
    <property type="nucleotide sequence ID" value="XM_020262284.1"/>
</dbReference>
<accession>A0A225AHX1</accession>